<evidence type="ECO:0000313" key="3">
    <source>
        <dbReference type="Proteomes" id="UP001549019"/>
    </source>
</evidence>
<evidence type="ECO:0000313" key="2">
    <source>
        <dbReference type="EMBL" id="MET3109829.1"/>
    </source>
</evidence>
<gene>
    <name evidence="2" type="ORF">ABHD89_000217</name>
</gene>
<dbReference type="Proteomes" id="UP001549019">
    <property type="component" value="Unassembled WGS sequence"/>
</dbReference>
<keyword evidence="3" id="KW-1185">Reference proteome</keyword>
<proteinExistence type="predicted"/>
<feature type="transmembrane region" description="Helical" evidence="1">
    <location>
        <begin position="12"/>
        <end position="35"/>
    </location>
</feature>
<reference evidence="2 3" key="1">
    <citation type="submission" date="2024-05" db="EMBL/GenBank/DDBJ databases">
        <title>Genomic Encyclopedia of Type Strains, Phase IV (KMG-IV): sequencing the most valuable type-strain genomes for metagenomic binning, comparative biology and taxonomic classification.</title>
        <authorList>
            <person name="Goeker M."/>
        </authorList>
    </citation>
    <scope>NUCLEOTIDE SEQUENCE [LARGE SCALE GENOMIC DNA]</scope>
    <source>
        <strain evidence="2 3">DSM 25286</strain>
    </source>
</reference>
<evidence type="ECO:0000256" key="1">
    <source>
        <dbReference type="SAM" id="Phobius"/>
    </source>
</evidence>
<feature type="transmembrane region" description="Helical" evidence="1">
    <location>
        <begin position="93"/>
        <end position="113"/>
    </location>
</feature>
<keyword evidence="1" id="KW-0472">Membrane</keyword>
<name>A0ABV2E5Z3_9STAP</name>
<organism evidence="2 3">
    <name type="scientific">Salinicoccus halitifaciens</name>
    <dbReference type="NCBI Taxonomy" id="1073415"/>
    <lineage>
        <taxon>Bacteria</taxon>
        <taxon>Bacillati</taxon>
        <taxon>Bacillota</taxon>
        <taxon>Bacilli</taxon>
        <taxon>Bacillales</taxon>
        <taxon>Staphylococcaceae</taxon>
        <taxon>Salinicoccus</taxon>
    </lineage>
</organism>
<sequence>MNWTVYQTVLWIHIFLAINWVGGLLFVGWGIFPALRLFELQDTRRVLRAVMKHSHYLFTFSGTAVILTGVILGTWLGPLDSFEAVWHTTYGNLWFAALIIGIVTLLWGTFIGYPHAMRVLSDNHLWDAAERGDRRPLNRSLVVLVLVESVEGFGFVSLLTLMIML</sequence>
<comment type="caution">
    <text evidence="2">The sequence shown here is derived from an EMBL/GenBank/DDBJ whole genome shotgun (WGS) entry which is preliminary data.</text>
</comment>
<keyword evidence="1" id="KW-0812">Transmembrane</keyword>
<feature type="transmembrane region" description="Helical" evidence="1">
    <location>
        <begin position="141"/>
        <end position="164"/>
    </location>
</feature>
<protein>
    <submittedName>
        <fullName evidence="2">Copper export protein</fullName>
    </submittedName>
</protein>
<feature type="transmembrane region" description="Helical" evidence="1">
    <location>
        <begin position="56"/>
        <end position="77"/>
    </location>
</feature>
<accession>A0ABV2E5Z3</accession>
<dbReference type="EMBL" id="JBDZDV010000001">
    <property type="protein sequence ID" value="MET3109829.1"/>
    <property type="molecule type" value="Genomic_DNA"/>
</dbReference>
<keyword evidence="1" id="KW-1133">Transmembrane helix</keyword>
<dbReference type="RefSeq" id="WP_230820845.1">
    <property type="nucleotide sequence ID" value="NZ_JAJNCU010000001.1"/>
</dbReference>